<dbReference type="AlphaFoldDB" id="A0A2N8L0Q9"/>
<accession>A0A2N8L0Q9</accession>
<dbReference type="Gene3D" id="3.90.226.10">
    <property type="entry name" value="2-enoyl-CoA Hydratase, Chain A, domain 1"/>
    <property type="match status" value="1"/>
</dbReference>
<keyword evidence="2" id="KW-1133">Transmembrane helix</keyword>
<dbReference type="InterPro" id="IPR029045">
    <property type="entry name" value="ClpP/crotonase-like_dom_sf"/>
</dbReference>
<comment type="caution">
    <text evidence="3">The sequence shown here is derived from an EMBL/GenBank/DDBJ whole genome shotgun (WGS) entry which is preliminary data.</text>
</comment>
<feature type="transmembrane region" description="Helical" evidence="2">
    <location>
        <begin position="110"/>
        <end position="133"/>
    </location>
</feature>
<feature type="transmembrane region" description="Helical" evidence="2">
    <location>
        <begin position="76"/>
        <end position="98"/>
    </location>
</feature>
<evidence type="ECO:0000256" key="2">
    <source>
        <dbReference type="SAM" id="Phobius"/>
    </source>
</evidence>
<organism evidence="3 4">
    <name type="scientific">Kinneretia aquatilis</name>
    <dbReference type="NCBI Taxonomy" id="2070761"/>
    <lineage>
        <taxon>Bacteria</taxon>
        <taxon>Pseudomonadati</taxon>
        <taxon>Pseudomonadota</taxon>
        <taxon>Betaproteobacteria</taxon>
        <taxon>Burkholderiales</taxon>
        <taxon>Sphaerotilaceae</taxon>
        <taxon>Roseateles</taxon>
    </lineage>
</organism>
<dbReference type="EMBL" id="POSP01000003">
    <property type="protein sequence ID" value="PND39300.1"/>
    <property type="molecule type" value="Genomic_DNA"/>
</dbReference>
<sequence>MSLKNYDPTQADHSESANKAPGGDAQGDPTAWQQAAKPRAPSSRGGQRARHPVATERRPGYIASHWHGEQSLAQSFWVNNVLLSVPLALLLTGVMSWISVKGQSLQISAITTLVGWPLLIAFNIWCIVGAWRAAGEYLRIGGAGLWAWLARISLGLGAVQLGVSLIFGLLPDLGEYWQMARGIDPIGQATLKVSADGHVLQLRGPIGMGDAGRLQRMLDESPSVRRLELASPGGRVHEAEQVVALMSKSRYNTRAVGNCESACTLLFLAGRERQLMPGAQLGFHRASTGTYNPVFDELANQQLAGIYRKVGLPEYFIHRTVKTPSHSMWYPHSDELVANSLIAALPQTLDVALPAGQDAQAADFADALQGSPAWHALNQRYAGTLERLAGRMQAARAAAASDEELQALGWAELSTRMPELLASVSPNQRRQYAQLLRSQLKASLATPGGGSCLGLLSGQVARRRQLPLELQVKETAWLVEAARSDLPRFAPKPATAIELEVIRRTLGAQAPGLLAGLWAEPTPLPTGRAAQGRCEAVIQILDRAAALPVAQRELAERVMFQKV</sequence>
<evidence type="ECO:0000313" key="3">
    <source>
        <dbReference type="EMBL" id="PND39300.1"/>
    </source>
</evidence>
<dbReference type="OrthoDB" id="5935280at2"/>
<evidence type="ECO:0000313" key="4">
    <source>
        <dbReference type="Proteomes" id="UP000235916"/>
    </source>
</evidence>
<reference evidence="3 4" key="1">
    <citation type="submission" date="2018-01" db="EMBL/GenBank/DDBJ databases">
        <title>Draft genome sequence of Paucibacter aquatile CR182 isolated from freshwater of the Nakdong River.</title>
        <authorList>
            <person name="Choi A."/>
            <person name="Chung E.J."/>
        </authorList>
    </citation>
    <scope>NUCLEOTIDE SEQUENCE [LARGE SCALE GENOMIC DNA]</scope>
    <source>
        <strain evidence="3 4">CR182</strain>
    </source>
</reference>
<evidence type="ECO:0000256" key="1">
    <source>
        <dbReference type="SAM" id="MobiDB-lite"/>
    </source>
</evidence>
<keyword evidence="4" id="KW-1185">Reference proteome</keyword>
<keyword evidence="2" id="KW-0472">Membrane</keyword>
<dbReference type="Proteomes" id="UP000235916">
    <property type="component" value="Unassembled WGS sequence"/>
</dbReference>
<gene>
    <name evidence="3" type="ORF">C1O66_18385</name>
</gene>
<protein>
    <submittedName>
        <fullName evidence="3">Uncharacterized protein</fullName>
    </submittedName>
</protein>
<name>A0A2N8L0Q9_9BURK</name>
<feature type="region of interest" description="Disordered" evidence="1">
    <location>
        <begin position="1"/>
        <end position="54"/>
    </location>
</feature>
<keyword evidence="2" id="KW-0812">Transmembrane</keyword>
<dbReference type="RefSeq" id="WP_102769218.1">
    <property type="nucleotide sequence ID" value="NZ_POSP01000003.1"/>
</dbReference>
<feature type="transmembrane region" description="Helical" evidence="2">
    <location>
        <begin position="145"/>
        <end position="170"/>
    </location>
</feature>
<dbReference type="SUPFAM" id="SSF52096">
    <property type="entry name" value="ClpP/crotonase"/>
    <property type="match status" value="1"/>
</dbReference>
<proteinExistence type="predicted"/>